<dbReference type="AlphaFoldDB" id="A0A4Y1N0T9"/>
<dbReference type="EC" id="1.1.1.-" evidence="4"/>
<organism evidence="4">
    <name type="scientific">Roseomonas mucosa</name>
    <dbReference type="NCBI Taxonomy" id="207340"/>
    <lineage>
        <taxon>Bacteria</taxon>
        <taxon>Pseudomonadati</taxon>
        <taxon>Pseudomonadota</taxon>
        <taxon>Alphaproteobacteria</taxon>
        <taxon>Acetobacterales</taxon>
        <taxon>Roseomonadaceae</taxon>
        <taxon>Roseomonas</taxon>
    </lineage>
</organism>
<feature type="transmembrane region" description="Helical" evidence="3">
    <location>
        <begin position="12"/>
        <end position="30"/>
    </location>
</feature>
<reference evidence="4" key="1">
    <citation type="submission" date="2017-12" db="EMBL/GenBank/DDBJ databases">
        <authorList>
            <person name="Martens C."/>
            <person name="Dahlstrom E."/>
            <person name="Barbian K."/>
            <person name="Sykora L."/>
            <person name="Ricklefs S."/>
            <person name="Bruno D."/>
            <person name="Anzick I."/>
            <person name="Myles I."/>
            <person name="Datta S.K."/>
        </authorList>
    </citation>
    <scope>NUCLEOTIDE SEQUENCE</scope>
    <source>
        <strain evidence="4">AD2</strain>
    </source>
</reference>
<dbReference type="PANTHER" id="PTHR44196:SF1">
    <property type="entry name" value="DEHYDROGENASE_REDUCTASE SDR FAMILY MEMBER 7B"/>
    <property type="match status" value="1"/>
</dbReference>
<protein>
    <submittedName>
        <fullName evidence="4">Oxidoreductase</fullName>
        <ecNumber evidence="4">1.1.1.-</ecNumber>
    </submittedName>
</protein>
<accession>A0A4Y1N0T9</accession>
<keyword evidence="2 4" id="KW-0560">Oxidoreductase</keyword>
<dbReference type="RefSeq" id="WP_314213844.1">
    <property type="nucleotide sequence ID" value="NZ_CP025189.1"/>
</dbReference>
<keyword evidence="3" id="KW-0812">Transmembrane</keyword>
<proteinExistence type="inferred from homology"/>
<dbReference type="GO" id="GO:0016020">
    <property type="term" value="C:membrane"/>
    <property type="evidence" value="ECO:0007669"/>
    <property type="project" value="TreeGrafter"/>
</dbReference>
<dbReference type="Gene3D" id="3.40.50.720">
    <property type="entry name" value="NAD(P)-binding Rossmann-like Domain"/>
    <property type="match status" value="1"/>
</dbReference>
<dbReference type="PRINTS" id="PR00081">
    <property type="entry name" value="GDHRDH"/>
</dbReference>
<keyword evidence="3" id="KW-0472">Membrane</keyword>
<name>A0A4Y1N0T9_9PROT</name>
<dbReference type="InterPro" id="IPR036291">
    <property type="entry name" value="NAD(P)-bd_dom_sf"/>
</dbReference>
<gene>
    <name evidence="4" type="ORF">RADP37_03532</name>
</gene>
<evidence type="ECO:0000256" key="3">
    <source>
        <dbReference type="SAM" id="Phobius"/>
    </source>
</evidence>
<comment type="similarity">
    <text evidence="1">Belongs to the short-chain dehydrogenases/reductases (SDR) family.</text>
</comment>
<dbReference type="Pfam" id="PF00106">
    <property type="entry name" value="adh_short"/>
    <property type="match status" value="1"/>
</dbReference>
<evidence type="ECO:0000313" key="4">
    <source>
        <dbReference type="EMBL" id="AWV23670.1"/>
    </source>
</evidence>
<evidence type="ECO:0000256" key="2">
    <source>
        <dbReference type="ARBA" id="ARBA00023002"/>
    </source>
</evidence>
<dbReference type="GO" id="GO:0016491">
    <property type="term" value="F:oxidoreductase activity"/>
    <property type="evidence" value="ECO:0007669"/>
    <property type="project" value="UniProtKB-KW"/>
</dbReference>
<dbReference type="SUPFAM" id="SSF51735">
    <property type="entry name" value="NAD(P)-binding Rossmann-fold domains"/>
    <property type="match status" value="1"/>
</dbReference>
<dbReference type="InterPro" id="IPR002347">
    <property type="entry name" value="SDR_fam"/>
</dbReference>
<dbReference type="EMBL" id="CP025189">
    <property type="protein sequence ID" value="AWV23670.1"/>
    <property type="molecule type" value="Genomic_DNA"/>
</dbReference>
<sequence>MGRNDGWNWPSVALTGASSGLGTAFALALARPGRRLHLAGRDPARLAAVADRCRPGAGARVTEAAFDVRDADAARGWIAAAGPLDLAIANAGVSAGPGKGGGEDAEAVARIFAVNLAGALNTALPALEQMRGQPPGPGGIRGRVAVVASIAAFVASPGAPAYCASKAALQRWAEATDATTRHDGVRVHALCPGFIRTPMTAHNDFPMPGLMTPEEAARKALDGIARGRGRIAYPWFLYAGARLAGALPVRWLSAAPAKGRG</sequence>
<evidence type="ECO:0000256" key="1">
    <source>
        <dbReference type="ARBA" id="ARBA00006484"/>
    </source>
</evidence>
<keyword evidence="3" id="KW-1133">Transmembrane helix</keyword>
<dbReference type="PANTHER" id="PTHR44196">
    <property type="entry name" value="DEHYDROGENASE/REDUCTASE SDR FAMILY MEMBER 7B"/>
    <property type="match status" value="1"/>
</dbReference>